<name>A0A975BE90_9BACT</name>
<gene>
    <name evidence="9" type="primary">dcm4</name>
    <name evidence="9" type="ORF">dnl_60890</name>
</gene>
<dbReference type="InterPro" id="IPR001525">
    <property type="entry name" value="C5_MeTfrase"/>
</dbReference>
<dbReference type="PANTHER" id="PTHR10629:SF52">
    <property type="entry name" value="DNA (CYTOSINE-5)-METHYLTRANSFERASE 1"/>
    <property type="match status" value="1"/>
</dbReference>
<comment type="catalytic activity">
    <reaction evidence="5 8">
        <text>a 2'-deoxycytidine in DNA + S-adenosyl-L-methionine = a 5-methyl-2'-deoxycytidine in DNA + S-adenosyl-L-homocysteine + H(+)</text>
        <dbReference type="Rhea" id="RHEA:13681"/>
        <dbReference type="Rhea" id="RHEA-COMP:11369"/>
        <dbReference type="Rhea" id="RHEA-COMP:11370"/>
        <dbReference type="ChEBI" id="CHEBI:15378"/>
        <dbReference type="ChEBI" id="CHEBI:57856"/>
        <dbReference type="ChEBI" id="CHEBI:59789"/>
        <dbReference type="ChEBI" id="CHEBI:85452"/>
        <dbReference type="ChEBI" id="CHEBI:85454"/>
        <dbReference type="EC" id="2.1.1.37"/>
    </reaction>
</comment>
<evidence type="ECO:0000256" key="3">
    <source>
        <dbReference type="ARBA" id="ARBA00022691"/>
    </source>
</evidence>
<dbReference type="Gene3D" id="3.40.50.150">
    <property type="entry name" value="Vaccinia Virus protein VP39"/>
    <property type="match status" value="1"/>
</dbReference>
<dbReference type="PROSITE" id="PS00095">
    <property type="entry name" value="C5_MTASE_2"/>
    <property type="match status" value="1"/>
</dbReference>
<dbReference type="InterPro" id="IPR018117">
    <property type="entry name" value="C5_DNA_meth_AS"/>
</dbReference>
<keyword evidence="1 6" id="KW-0489">Methyltransferase</keyword>
<dbReference type="Gene3D" id="3.90.120.10">
    <property type="entry name" value="DNA Methylase, subunit A, domain 2"/>
    <property type="match status" value="1"/>
</dbReference>
<protein>
    <recommendedName>
        <fullName evidence="8">Cytosine-specific methyltransferase</fullName>
        <ecNumber evidence="8">2.1.1.37</ecNumber>
    </recommendedName>
</protein>
<proteinExistence type="inferred from homology"/>
<dbReference type="InterPro" id="IPR029063">
    <property type="entry name" value="SAM-dependent_MTases_sf"/>
</dbReference>
<evidence type="ECO:0000256" key="4">
    <source>
        <dbReference type="ARBA" id="ARBA00022747"/>
    </source>
</evidence>
<dbReference type="AlphaFoldDB" id="A0A975BE90"/>
<organism evidence="9 10">
    <name type="scientific">Desulfonema limicola</name>
    <dbReference type="NCBI Taxonomy" id="45656"/>
    <lineage>
        <taxon>Bacteria</taxon>
        <taxon>Pseudomonadati</taxon>
        <taxon>Thermodesulfobacteriota</taxon>
        <taxon>Desulfobacteria</taxon>
        <taxon>Desulfobacterales</taxon>
        <taxon>Desulfococcaceae</taxon>
        <taxon>Desulfonema</taxon>
    </lineage>
</organism>
<keyword evidence="10" id="KW-1185">Reference proteome</keyword>
<feature type="active site" evidence="6">
    <location>
        <position position="74"/>
    </location>
</feature>
<dbReference type="EMBL" id="CP061799">
    <property type="protein sequence ID" value="QTA83675.1"/>
    <property type="molecule type" value="Genomic_DNA"/>
</dbReference>
<dbReference type="Pfam" id="PF00145">
    <property type="entry name" value="DNA_methylase"/>
    <property type="match status" value="1"/>
</dbReference>
<evidence type="ECO:0000256" key="6">
    <source>
        <dbReference type="PROSITE-ProRule" id="PRU01016"/>
    </source>
</evidence>
<keyword evidence="2 6" id="KW-0808">Transferase</keyword>
<keyword evidence="3 6" id="KW-0949">S-adenosyl-L-methionine</keyword>
<evidence type="ECO:0000256" key="1">
    <source>
        <dbReference type="ARBA" id="ARBA00022603"/>
    </source>
</evidence>
<dbReference type="Proteomes" id="UP000663720">
    <property type="component" value="Chromosome"/>
</dbReference>
<dbReference type="SUPFAM" id="SSF53335">
    <property type="entry name" value="S-adenosyl-L-methionine-dependent methyltransferases"/>
    <property type="match status" value="1"/>
</dbReference>
<dbReference type="PROSITE" id="PS51679">
    <property type="entry name" value="SAM_MT_C5"/>
    <property type="match status" value="1"/>
</dbReference>
<sequence length="314" mass="35632">MKAIDLFSGIGGLSLGFQNAGFKIISAFDNWQAAVDIYKANFEHDVLQTDLSRISNYQPIKNLKPDVIIGGPPCQDFSCAGKRNEKLGRADLTITFANIVSNVKPILFVMENVERITKSYTLQKAIKIFKKAGYGITSKVLNASLCGVPQIRKRFFLIGFLNGEDNILDYYLTKNLSKKPMSVYDYLGDNLGIEYYYRHPWSYARRAIFSIHEPSPTIRGVNRPIPKTYKTHSGDATDIIKNVRPLTTIERSYIQTFPKSFKLNGTKTDLEQMIGNAVPVKLAEYVAKAILKYYSDYKSDEIKNKSYQLQLKFN</sequence>
<dbReference type="GO" id="GO:0003677">
    <property type="term" value="F:DNA binding"/>
    <property type="evidence" value="ECO:0007669"/>
    <property type="project" value="TreeGrafter"/>
</dbReference>
<dbReference type="CDD" id="cd00315">
    <property type="entry name" value="Cyt_C5_DNA_methylase"/>
    <property type="match status" value="1"/>
</dbReference>
<dbReference type="NCBIfam" id="TIGR00675">
    <property type="entry name" value="dcm"/>
    <property type="match status" value="1"/>
</dbReference>
<dbReference type="KEGG" id="dli:dnl_60890"/>
<evidence type="ECO:0000313" key="10">
    <source>
        <dbReference type="Proteomes" id="UP000663720"/>
    </source>
</evidence>
<dbReference type="GO" id="GO:0009307">
    <property type="term" value="P:DNA restriction-modification system"/>
    <property type="evidence" value="ECO:0007669"/>
    <property type="project" value="UniProtKB-KW"/>
</dbReference>
<dbReference type="PANTHER" id="PTHR10629">
    <property type="entry name" value="CYTOSINE-SPECIFIC METHYLTRANSFERASE"/>
    <property type="match status" value="1"/>
</dbReference>
<dbReference type="EC" id="2.1.1.37" evidence="8"/>
<comment type="similarity">
    <text evidence="6 7">Belongs to the class I-like SAM-binding methyltransferase superfamily. C5-methyltransferase family.</text>
</comment>
<keyword evidence="4" id="KW-0680">Restriction system</keyword>
<evidence type="ECO:0000256" key="2">
    <source>
        <dbReference type="ARBA" id="ARBA00022679"/>
    </source>
</evidence>
<dbReference type="GO" id="GO:0044027">
    <property type="term" value="P:negative regulation of gene expression via chromosomal CpG island methylation"/>
    <property type="evidence" value="ECO:0007669"/>
    <property type="project" value="TreeGrafter"/>
</dbReference>
<dbReference type="GO" id="GO:0032259">
    <property type="term" value="P:methylation"/>
    <property type="evidence" value="ECO:0007669"/>
    <property type="project" value="UniProtKB-KW"/>
</dbReference>
<dbReference type="GO" id="GO:0003886">
    <property type="term" value="F:DNA (cytosine-5-)-methyltransferase activity"/>
    <property type="evidence" value="ECO:0007669"/>
    <property type="project" value="UniProtKB-EC"/>
</dbReference>
<reference evidence="9" key="1">
    <citation type="journal article" date="2021" name="Microb. Physiol.">
        <title>Proteogenomic Insights into the Physiology of Marine, Sulfate-Reducing, Filamentous Desulfonema limicola and Desulfonema magnum.</title>
        <authorList>
            <person name="Schnaars V."/>
            <person name="Wohlbrand L."/>
            <person name="Scheve S."/>
            <person name="Hinrichs C."/>
            <person name="Reinhardt R."/>
            <person name="Rabus R."/>
        </authorList>
    </citation>
    <scope>NUCLEOTIDE SEQUENCE</scope>
    <source>
        <strain evidence="9">5ac10</strain>
    </source>
</reference>
<evidence type="ECO:0000313" key="9">
    <source>
        <dbReference type="EMBL" id="QTA83675.1"/>
    </source>
</evidence>
<accession>A0A975BE90</accession>
<evidence type="ECO:0000256" key="5">
    <source>
        <dbReference type="ARBA" id="ARBA00047422"/>
    </source>
</evidence>
<dbReference type="InterPro" id="IPR050390">
    <property type="entry name" value="C5-Methyltransferase"/>
</dbReference>
<dbReference type="RefSeq" id="WP_207689483.1">
    <property type="nucleotide sequence ID" value="NZ_CP061799.1"/>
</dbReference>
<evidence type="ECO:0000256" key="8">
    <source>
        <dbReference type="RuleBase" id="RU000417"/>
    </source>
</evidence>
<dbReference type="PRINTS" id="PR00105">
    <property type="entry name" value="C5METTRFRASE"/>
</dbReference>
<dbReference type="REBASE" id="469412">
    <property type="entry name" value="M.Dli5ac10ORF60890P"/>
</dbReference>
<dbReference type="InterPro" id="IPR031303">
    <property type="entry name" value="C5_meth_CS"/>
</dbReference>
<dbReference type="PROSITE" id="PS00094">
    <property type="entry name" value="C5_MTASE_1"/>
    <property type="match status" value="1"/>
</dbReference>
<evidence type="ECO:0000256" key="7">
    <source>
        <dbReference type="RuleBase" id="RU000416"/>
    </source>
</evidence>